<dbReference type="PANTHER" id="PTHR43861:SF3">
    <property type="entry name" value="PUTATIVE (AFU_ORTHOLOGUE AFUA_2G14390)-RELATED"/>
    <property type="match status" value="1"/>
</dbReference>
<dbReference type="SUPFAM" id="SSF53335">
    <property type="entry name" value="S-adenosyl-L-methionine-dependent methyltransferases"/>
    <property type="match status" value="1"/>
</dbReference>
<dbReference type="PANTHER" id="PTHR43861">
    <property type="entry name" value="TRANS-ACONITATE 2-METHYLTRANSFERASE-RELATED"/>
    <property type="match status" value="1"/>
</dbReference>
<accession>A0A382UB63</accession>
<dbReference type="InterPro" id="IPR041698">
    <property type="entry name" value="Methyltransf_25"/>
</dbReference>
<feature type="domain" description="Methyltransferase" evidence="2">
    <location>
        <begin position="67"/>
        <end position="153"/>
    </location>
</feature>
<sequence length="211" mass="24405">PNMLLDRNRSFVFFLALTLLLPTVVLAAPKDQSRWDKHYDIEEFLFGTEPIHFLKENINLLPKGKALDLAMGEGRNGVYLATQGFDVLGLDISPLGLNKAHKLAKHHNVRIKTQVVDLEEYQLKRNAYDVILCTYYMQRDLFHQAKASLKPGGMILIETYNIDYLNYASFSKKYLLEHNELLEIFKDFKIIRYQAYDDGKEAYSSIIAQKL</sequence>
<organism evidence="3">
    <name type="scientific">marine metagenome</name>
    <dbReference type="NCBI Taxonomy" id="408172"/>
    <lineage>
        <taxon>unclassified sequences</taxon>
        <taxon>metagenomes</taxon>
        <taxon>ecological metagenomes</taxon>
    </lineage>
</organism>
<protein>
    <recommendedName>
        <fullName evidence="2">Methyltransferase domain-containing protein</fullName>
    </recommendedName>
</protein>
<gene>
    <name evidence="3" type="ORF">METZ01_LOCUS383772</name>
</gene>
<dbReference type="GO" id="GO:0016740">
    <property type="term" value="F:transferase activity"/>
    <property type="evidence" value="ECO:0007669"/>
    <property type="project" value="UniProtKB-KW"/>
</dbReference>
<evidence type="ECO:0000313" key="3">
    <source>
        <dbReference type="EMBL" id="SVD30918.1"/>
    </source>
</evidence>
<feature type="non-terminal residue" evidence="3">
    <location>
        <position position="1"/>
    </location>
</feature>
<dbReference type="AlphaFoldDB" id="A0A382UB63"/>
<keyword evidence="1" id="KW-0808">Transferase</keyword>
<dbReference type="Gene3D" id="3.40.50.150">
    <property type="entry name" value="Vaccinia Virus protein VP39"/>
    <property type="match status" value="1"/>
</dbReference>
<dbReference type="Pfam" id="PF13649">
    <property type="entry name" value="Methyltransf_25"/>
    <property type="match status" value="1"/>
</dbReference>
<evidence type="ECO:0000256" key="1">
    <source>
        <dbReference type="ARBA" id="ARBA00022679"/>
    </source>
</evidence>
<reference evidence="3" key="1">
    <citation type="submission" date="2018-05" db="EMBL/GenBank/DDBJ databases">
        <authorList>
            <person name="Lanie J.A."/>
            <person name="Ng W.-L."/>
            <person name="Kazmierczak K.M."/>
            <person name="Andrzejewski T.M."/>
            <person name="Davidsen T.M."/>
            <person name="Wayne K.J."/>
            <person name="Tettelin H."/>
            <person name="Glass J.I."/>
            <person name="Rusch D."/>
            <person name="Podicherti R."/>
            <person name="Tsui H.-C.T."/>
            <person name="Winkler M.E."/>
        </authorList>
    </citation>
    <scope>NUCLEOTIDE SEQUENCE</scope>
</reference>
<dbReference type="EMBL" id="UINC01142535">
    <property type="protein sequence ID" value="SVD30918.1"/>
    <property type="molecule type" value="Genomic_DNA"/>
</dbReference>
<name>A0A382UB63_9ZZZZ</name>
<proteinExistence type="predicted"/>
<dbReference type="InterPro" id="IPR029063">
    <property type="entry name" value="SAM-dependent_MTases_sf"/>
</dbReference>
<evidence type="ECO:0000259" key="2">
    <source>
        <dbReference type="Pfam" id="PF13649"/>
    </source>
</evidence>